<name>A0A5P1EDV5_ASPOF</name>
<evidence type="ECO:0000313" key="3">
    <source>
        <dbReference type="Proteomes" id="UP000243459"/>
    </source>
</evidence>
<dbReference type="Gramene" id="ONK62989">
    <property type="protein sequence ID" value="ONK62989"/>
    <property type="gene ID" value="A4U43_C07F10240"/>
</dbReference>
<evidence type="ECO:0000313" key="2">
    <source>
        <dbReference type="EMBL" id="ONK62989.1"/>
    </source>
</evidence>
<gene>
    <name evidence="2" type="ORF">A4U43_C07F10240</name>
</gene>
<feature type="region of interest" description="Disordered" evidence="1">
    <location>
        <begin position="94"/>
        <end position="117"/>
    </location>
</feature>
<organism evidence="2 3">
    <name type="scientific">Asparagus officinalis</name>
    <name type="common">Garden asparagus</name>
    <dbReference type="NCBI Taxonomy" id="4686"/>
    <lineage>
        <taxon>Eukaryota</taxon>
        <taxon>Viridiplantae</taxon>
        <taxon>Streptophyta</taxon>
        <taxon>Embryophyta</taxon>
        <taxon>Tracheophyta</taxon>
        <taxon>Spermatophyta</taxon>
        <taxon>Magnoliopsida</taxon>
        <taxon>Liliopsida</taxon>
        <taxon>Asparagales</taxon>
        <taxon>Asparagaceae</taxon>
        <taxon>Asparagoideae</taxon>
        <taxon>Asparagus</taxon>
    </lineage>
</organism>
<dbReference type="Proteomes" id="UP000243459">
    <property type="component" value="Chromosome 7"/>
</dbReference>
<accession>A0A5P1EDV5</accession>
<keyword evidence="3" id="KW-1185">Reference proteome</keyword>
<proteinExistence type="predicted"/>
<evidence type="ECO:0000256" key="1">
    <source>
        <dbReference type="SAM" id="MobiDB-lite"/>
    </source>
</evidence>
<reference evidence="3" key="1">
    <citation type="journal article" date="2017" name="Nat. Commun.">
        <title>The asparagus genome sheds light on the origin and evolution of a young Y chromosome.</title>
        <authorList>
            <person name="Harkess A."/>
            <person name="Zhou J."/>
            <person name="Xu C."/>
            <person name="Bowers J.E."/>
            <person name="Van der Hulst R."/>
            <person name="Ayyampalayam S."/>
            <person name="Mercati F."/>
            <person name="Riccardi P."/>
            <person name="McKain M.R."/>
            <person name="Kakrana A."/>
            <person name="Tang H."/>
            <person name="Ray J."/>
            <person name="Groenendijk J."/>
            <person name="Arikit S."/>
            <person name="Mathioni S.M."/>
            <person name="Nakano M."/>
            <person name="Shan H."/>
            <person name="Telgmann-Rauber A."/>
            <person name="Kanno A."/>
            <person name="Yue Z."/>
            <person name="Chen H."/>
            <person name="Li W."/>
            <person name="Chen Y."/>
            <person name="Xu X."/>
            <person name="Zhang Y."/>
            <person name="Luo S."/>
            <person name="Chen H."/>
            <person name="Gao J."/>
            <person name="Mao Z."/>
            <person name="Pires J.C."/>
            <person name="Luo M."/>
            <person name="Kudrna D."/>
            <person name="Wing R.A."/>
            <person name="Meyers B.C."/>
            <person name="Yi K."/>
            <person name="Kong H."/>
            <person name="Lavrijsen P."/>
            <person name="Sunseri F."/>
            <person name="Falavigna A."/>
            <person name="Ye Y."/>
            <person name="Leebens-Mack J.H."/>
            <person name="Chen G."/>
        </authorList>
    </citation>
    <scope>NUCLEOTIDE SEQUENCE [LARGE SCALE GENOMIC DNA]</scope>
    <source>
        <strain evidence="3">cv. DH0086</strain>
    </source>
</reference>
<dbReference type="AlphaFoldDB" id="A0A5P1EDV5"/>
<dbReference type="EMBL" id="CM007387">
    <property type="protein sequence ID" value="ONK62989.1"/>
    <property type="molecule type" value="Genomic_DNA"/>
</dbReference>
<protein>
    <submittedName>
        <fullName evidence="2">Uncharacterized protein</fullName>
    </submittedName>
</protein>
<sequence>MPQDINEDVEQPNKAVEKIEWPQQVIYWKSIASMNQVLRHDNENKFKDMIAADRVKIKTGTQHEDTGRKITLVDDVPSAGHDTETQTLLEDTKRKIKQSEDVLPPAPDTSTEDENAPIRFSRALNKKKRDANVTRAKVSAATPLKGRVVKPSKWVVTPYTEGKKKKETT</sequence>